<gene>
    <name evidence="1" type="ORF">SDC9_92877</name>
</gene>
<reference evidence="1" key="1">
    <citation type="submission" date="2019-08" db="EMBL/GenBank/DDBJ databases">
        <authorList>
            <person name="Kucharzyk K."/>
            <person name="Murdoch R.W."/>
            <person name="Higgins S."/>
            <person name="Loffler F."/>
        </authorList>
    </citation>
    <scope>NUCLEOTIDE SEQUENCE</scope>
</reference>
<organism evidence="1">
    <name type="scientific">bioreactor metagenome</name>
    <dbReference type="NCBI Taxonomy" id="1076179"/>
    <lineage>
        <taxon>unclassified sequences</taxon>
        <taxon>metagenomes</taxon>
        <taxon>ecological metagenomes</taxon>
    </lineage>
</organism>
<protein>
    <submittedName>
        <fullName evidence="1">Uncharacterized protein</fullName>
    </submittedName>
</protein>
<sequence>MGNTTKRTKSEGSAKSYPLSGVQALQVLSMLKQRHPELESEISELSSRVFNDICTEDVAQEVYSALNSLEAHDCWEASGRQWDGGYRDEYEVADEMVSEAFSPFLFQINTFHTTGEFASELAYIQGVLMGLYRFQKEATTDFSDYTEDYPESFATDILGDWCKRHPDDSSSRELLRVFLSDQCPDWAKVLQAVLAR</sequence>
<dbReference type="EMBL" id="VSSQ01011174">
    <property type="protein sequence ID" value="MPM46179.1"/>
    <property type="molecule type" value="Genomic_DNA"/>
</dbReference>
<proteinExistence type="predicted"/>
<accession>A0A644ZYZ0</accession>
<evidence type="ECO:0000313" key="1">
    <source>
        <dbReference type="EMBL" id="MPM46179.1"/>
    </source>
</evidence>
<dbReference type="AlphaFoldDB" id="A0A644ZYZ0"/>
<comment type="caution">
    <text evidence="1">The sequence shown here is derived from an EMBL/GenBank/DDBJ whole genome shotgun (WGS) entry which is preliminary data.</text>
</comment>
<name>A0A644ZYZ0_9ZZZZ</name>